<dbReference type="PANTHER" id="PTHR35807">
    <property type="entry name" value="TRANSCRIPTIONAL REGULATOR REDD-RELATED"/>
    <property type="match status" value="1"/>
</dbReference>
<dbReference type="PROSITE" id="PS51755">
    <property type="entry name" value="OMPR_PHOB"/>
    <property type="match status" value="1"/>
</dbReference>
<feature type="region of interest" description="Disordered" evidence="6">
    <location>
        <begin position="246"/>
        <end position="282"/>
    </location>
</feature>
<dbReference type="PRINTS" id="PR00364">
    <property type="entry name" value="DISEASERSIST"/>
</dbReference>
<dbReference type="GO" id="GO:0003677">
    <property type="term" value="F:DNA binding"/>
    <property type="evidence" value="ECO:0007669"/>
    <property type="project" value="UniProtKB-UniRule"/>
</dbReference>
<feature type="compositionally biased region" description="Basic residues" evidence="6">
    <location>
        <begin position="246"/>
        <end position="266"/>
    </location>
</feature>
<feature type="DNA-binding region" description="OmpR/PhoB-type" evidence="5">
    <location>
        <begin position="1"/>
        <end position="95"/>
    </location>
</feature>
<dbReference type="GO" id="GO:0043531">
    <property type="term" value="F:ADP binding"/>
    <property type="evidence" value="ECO:0007669"/>
    <property type="project" value="InterPro"/>
</dbReference>
<dbReference type="InterPro" id="IPR005158">
    <property type="entry name" value="BTAD"/>
</dbReference>
<dbReference type="SUPFAM" id="SSF46894">
    <property type="entry name" value="C-terminal effector domain of the bipartite response regulators"/>
    <property type="match status" value="1"/>
</dbReference>
<dbReference type="InterPro" id="IPR002182">
    <property type="entry name" value="NB-ARC"/>
</dbReference>
<gene>
    <name evidence="8" type="ORF">GA0070607_0321</name>
</gene>
<name>A0A1C4U952_9ACTN</name>
<evidence type="ECO:0000256" key="6">
    <source>
        <dbReference type="SAM" id="MobiDB-lite"/>
    </source>
</evidence>
<dbReference type="InterPro" id="IPR027417">
    <property type="entry name" value="P-loop_NTPase"/>
</dbReference>
<accession>A0A1C4U952</accession>
<evidence type="ECO:0000256" key="5">
    <source>
        <dbReference type="PROSITE-ProRule" id="PRU01091"/>
    </source>
</evidence>
<sequence>MGLSFEILGPVRVRRDGQPVRAPAGRPTALLVTLLLHAGVAVPVERLREELWGERAPASAVANLRSHASQLRHLLDSPGEPVRLPAEHGGYLLRVEPGELDAAEFERLATEGHAARIGGEPELAATLLGRALALWSPIDPPPAYGPATAAAFDRLRERRAGARETYAACRLDLGDRGTPALLGLLRAHLAEHPLREPAWALLMTAQHRAGDQAGAVQTYRAACRALAGELGVAPGPELTELYRSVRRRASRPAAPPRRRGTTRTRARPVEPPGPRVPHELPCPAAPFVGRRAELTRLRTALANARPEPVTIAVYGMAGTGKSALALRAAAEALDAFPDGQLHLDLGGSVADVPPPPLQVATRVLRALRVGAGEPEPTTVAEARALVRSLLFGRRVLLVLDNAADAAQVDGLLPVRGGCALLVTSRTPVITGDGLALRLDPLPPVDALALLRATAGDRPVDEELAAASAVVNLCERLPLALRTASRRLIEGPHWSLTRLARRLRDERYRLAETGLRPRLSASYRRLGSAAPVFRRLGQAHPGPVTPELAAALTGAPREDAARALDRLVAAQLAEPAGPGRFHIGELVRLYAAELAATEANGHAAGQTGAGASSR</sequence>
<evidence type="ECO:0000256" key="1">
    <source>
        <dbReference type="ARBA" id="ARBA00005820"/>
    </source>
</evidence>
<protein>
    <submittedName>
        <fullName evidence="8">DNA-binding transcriptional activator of the SARP family</fullName>
    </submittedName>
</protein>
<dbReference type="SUPFAM" id="SSF48452">
    <property type="entry name" value="TPR-like"/>
    <property type="match status" value="1"/>
</dbReference>
<dbReference type="PANTHER" id="PTHR35807:SF1">
    <property type="entry name" value="TRANSCRIPTIONAL REGULATOR REDD"/>
    <property type="match status" value="1"/>
</dbReference>
<dbReference type="RefSeq" id="WP_089016560.1">
    <property type="nucleotide sequence ID" value="NZ_LT607412.1"/>
</dbReference>
<dbReference type="SMART" id="SM01043">
    <property type="entry name" value="BTAD"/>
    <property type="match status" value="1"/>
</dbReference>
<feature type="domain" description="OmpR/PhoB-type" evidence="7">
    <location>
        <begin position="1"/>
        <end position="95"/>
    </location>
</feature>
<evidence type="ECO:0000256" key="3">
    <source>
        <dbReference type="ARBA" id="ARBA00023125"/>
    </source>
</evidence>
<organism evidence="8 9">
    <name type="scientific">Micromonospora coriariae</name>
    <dbReference type="NCBI Taxonomy" id="285665"/>
    <lineage>
        <taxon>Bacteria</taxon>
        <taxon>Bacillati</taxon>
        <taxon>Actinomycetota</taxon>
        <taxon>Actinomycetes</taxon>
        <taxon>Micromonosporales</taxon>
        <taxon>Micromonosporaceae</taxon>
        <taxon>Micromonospora</taxon>
    </lineage>
</organism>
<proteinExistence type="inferred from homology"/>
<keyword evidence="3 5" id="KW-0238">DNA-binding</keyword>
<dbReference type="Gene3D" id="1.10.10.10">
    <property type="entry name" value="Winged helix-like DNA-binding domain superfamily/Winged helix DNA-binding domain"/>
    <property type="match status" value="1"/>
</dbReference>
<comment type="similarity">
    <text evidence="1">Belongs to the AfsR/DnrI/RedD regulatory family.</text>
</comment>
<keyword evidence="2" id="KW-0805">Transcription regulation</keyword>
<dbReference type="GO" id="GO:0006355">
    <property type="term" value="P:regulation of DNA-templated transcription"/>
    <property type="evidence" value="ECO:0007669"/>
    <property type="project" value="InterPro"/>
</dbReference>
<dbReference type="Proteomes" id="UP000198243">
    <property type="component" value="Chromosome I"/>
</dbReference>
<evidence type="ECO:0000256" key="2">
    <source>
        <dbReference type="ARBA" id="ARBA00023015"/>
    </source>
</evidence>
<dbReference type="SUPFAM" id="SSF52540">
    <property type="entry name" value="P-loop containing nucleoside triphosphate hydrolases"/>
    <property type="match status" value="1"/>
</dbReference>
<dbReference type="CDD" id="cd15831">
    <property type="entry name" value="BTAD"/>
    <property type="match status" value="1"/>
</dbReference>
<evidence type="ECO:0000256" key="4">
    <source>
        <dbReference type="ARBA" id="ARBA00023163"/>
    </source>
</evidence>
<keyword evidence="4" id="KW-0804">Transcription</keyword>
<dbReference type="InterPro" id="IPR051677">
    <property type="entry name" value="AfsR-DnrI-RedD_regulator"/>
</dbReference>
<dbReference type="Pfam" id="PF03704">
    <property type="entry name" value="BTAD"/>
    <property type="match status" value="1"/>
</dbReference>
<dbReference type="GO" id="GO:0000160">
    <property type="term" value="P:phosphorelay signal transduction system"/>
    <property type="evidence" value="ECO:0007669"/>
    <property type="project" value="InterPro"/>
</dbReference>
<dbReference type="Gene3D" id="3.40.50.300">
    <property type="entry name" value="P-loop containing nucleotide triphosphate hydrolases"/>
    <property type="match status" value="1"/>
</dbReference>
<evidence type="ECO:0000259" key="7">
    <source>
        <dbReference type="PROSITE" id="PS51755"/>
    </source>
</evidence>
<dbReference type="EMBL" id="LT607412">
    <property type="protein sequence ID" value="SCE68176.1"/>
    <property type="molecule type" value="Genomic_DNA"/>
</dbReference>
<dbReference type="OrthoDB" id="3817100at2"/>
<dbReference type="InterPro" id="IPR036388">
    <property type="entry name" value="WH-like_DNA-bd_sf"/>
</dbReference>
<reference evidence="9" key="1">
    <citation type="submission" date="2016-06" db="EMBL/GenBank/DDBJ databases">
        <authorList>
            <person name="Varghese N."/>
            <person name="Submissions Spin"/>
        </authorList>
    </citation>
    <scope>NUCLEOTIDE SEQUENCE [LARGE SCALE GENOMIC DNA]</scope>
    <source>
        <strain evidence="9">DSM 44875</strain>
    </source>
</reference>
<dbReference type="AlphaFoldDB" id="A0A1C4U952"/>
<dbReference type="Pfam" id="PF00931">
    <property type="entry name" value="NB-ARC"/>
    <property type="match status" value="1"/>
</dbReference>
<dbReference type="InterPro" id="IPR001867">
    <property type="entry name" value="OmpR/PhoB-type_DNA-bd"/>
</dbReference>
<evidence type="ECO:0000313" key="8">
    <source>
        <dbReference type="EMBL" id="SCE68176.1"/>
    </source>
</evidence>
<dbReference type="InterPro" id="IPR016032">
    <property type="entry name" value="Sig_transdc_resp-reg_C-effctor"/>
</dbReference>
<evidence type="ECO:0000313" key="9">
    <source>
        <dbReference type="Proteomes" id="UP000198243"/>
    </source>
</evidence>
<dbReference type="Gene3D" id="1.25.40.10">
    <property type="entry name" value="Tetratricopeptide repeat domain"/>
    <property type="match status" value="1"/>
</dbReference>
<dbReference type="SMART" id="SM00862">
    <property type="entry name" value="Trans_reg_C"/>
    <property type="match status" value="1"/>
</dbReference>
<keyword evidence="9" id="KW-1185">Reference proteome</keyword>
<dbReference type="InterPro" id="IPR011990">
    <property type="entry name" value="TPR-like_helical_dom_sf"/>
</dbReference>